<sequence length="65" mass="7104">MVGLPTSTTVIMAVVMGFWVVYTLVFYVSTRGWAVEDADYEGRPPVRGEAPSTLRHRDADGGEDA</sequence>
<dbReference type="Proteomes" id="UP001500236">
    <property type="component" value="Unassembled WGS sequence"/>
</dbReference>
<feature type="compositionally biased region" description="Basic and acidic residues" evidence="1">
    <location>
        <begin position="55"/>
        <end position="65"/>
    </location>
</feature>
<accession>A0ABP6M111</accession>
<keyword evidence="2" id="KW-0812">Transmembrane</keyword>
<dbReference type="RefSeq" id="WP_344681031.1">
    <property type="nucleotide sequence ID" value="NZ_BAAAVT010000015.1"/>
</dbReference>
<keyword evidence="4" id="KW-1185">Reference proteome</keyword>
<reference evidence="4" key="1">
    <citation type="journal article" date="2019" name="Int. J. Syst. Evol. Microbiol.">
        <title>The Global Catalogue of Microorganisms (GCM) 10K type strain sequencing project: providing services to taxonomists for standard genome sequencing and annotation.</title>
        <authorList>
            <consortium name="The Broad Institute Genomics Platform"/>
            <consortium name="The Broad Institute Genome Sequencing Center for Infectious Disease"/>
            <person name="Wu L."/>
            <person name="Ma J."/>
        </authorList>
    </citation>
    <scope>NUCLEOTIDE SEQUENCE [LARGE SCALE GENOMIC DNA]</scope>
    <source>
        <strain evidence="4">JCM 14309</strain>
    </source>
</reference>
<organism evidence="3 4">
    <name type="scientific">Nesterenkonia aethiopica</name>
    <dbReference type="NCBI Taxonomy" id="269144"/>
    <lineage>
        <taxon>Bacteria</taxon>
        <taxon>Bacillati</taxon>
        <taxon>Actinomycetota</taxon>
        <taxon>Actinomycetes</taxon>
        <taxon>Micrococcales</taxon>
        <taxon>Micrococcaceae</taxon>
        <taxon>Nesterenkonia</taxon>
    </lineage>
</organism>
<feature type="transmembrane region" description="Helical" evidence="2">
    <location>
        <begin position="6"/>
        <end position="28"/>
    </location>
</feature>
<gene>
    <name evidence="3" type="ORF">GCM10010529_23350</name>
</gene>
<dbReference type="EMBL" id="BAAAVT010000015">
    <property type="protein sequence ID" value="GAA3070331.1"/>
    <property type="molecule type" value="Genomic_DNA"/>
</dbReference>
<evidence type="ECO:0000256" key="2">
    <source>
        <dbReference type="SAM" id="Phobius"/>
    </source>
</evidence>
<keyword evidence="2" id="KW-1133">Transmembrane helix</keyword>
<feature type="region of interest" description="Disordered" evidence="1">
    <location>
        <begin position="40"/>
        <end position="65"/>
    </location>
</feature>
<evidence type="ECO:0000313" key="3">
    <source>
        <dbReference type="EMBL" id="GAA3070331.1"/>
    </source>
</evidence>
<evidence type="ECO:0000256" key="1">
    <source>
        <dbReference type="SAM" id="MobiDB-lite"/>
    </source>
</evidence>
<comment type="caution">
    <text evidence="3">The sequence shown here is derived from an EMBL/GenBank/DDBJ whole genome shotgun (WGS) entry which is preliminary data.</text>
</comment>
<proteinExistence type="predicted"/>
<protein>
    <submittedName>
        <fullName evidence="3">Uncharacterized protein</fullName>
    </submittedName>
</protein>
<evidence type="ECO:0000313" key="4">
    <source>
        <dbReference type="Proteomes" id="UP001500236"/>
    </source>
</evidence>
<keyword evidence="2" id="KW-0472">Membrane</keyword>
<name>A0ABP6M111_9MICC</name>